<protein>
    <recommendedName>
        <fullName evidence="3">Lipoprotein</fullName>
    </recommendedName>
</protein>
<sequence length="164" mass="17698">MRSLLTLGLLAVSACVVTPPGGEPGALPSLAARQDAPRLAMMEHVLARYFSADITDRPTVCAAVHEGREAVALSPEDETALIARFPQLAPFARCTPTAEGWMDRETEEPALVHTIHGFTCPSATRCTGYASYNVRGAVSPSYLLTAEWRGGEWHFTTDPQIMAQ</sequence>
<evidence type="ECO:0000313" key="2">
    <source>
        <dbReference type="Proteomes" id="UP000053464"/>
    </source>
</evidence>
<proteinExistence type="predicted"/>
<dbReference type="RefSeq" id="WP_047003132.1">
    <property type="nucleotide sequence ID" value="NZ_LBHB01000001.1"/>
</dbReference>
<evidence type="ECO:0000313" key="1">
    <source>
        <dbReference type="EMBL" id="KLE35725.1"/>
    </source>
</evidence>
<dbReference type="EMBL" id="LBHB01000001">
    <property type="protein sequence ID" value="KLE35725.1"/>
    <property type="molecule type" value="Genomic_DNA"/>
</dbReference>
<organism evidence="1 2">
    <name type="scientific">Aurantiacibacter luteus</name>
    <dbReference type="NCBI Taxonomy" id="1581420"/>
    <lineage>
        <taxon>Bacteria</taxon>
        <taxon>Pseudomonadati</taxon>
        <taxon>Pseudomonadota</taxon>
        <taxon>Alphaproteobacteria</taxon>
        <taxon>Sphingomonadales</taxon>
        <taxon>Erythrobacteraceae</taxon>
        <taxon>Aurantiacibacter</taxon>
    </lineage>
</organism>
<gene>
    <name evidence="1" type="ORF">AAW00_04860</name>
</gene>
<dbReference type="PROSITE" id="PS51257">
    <property type="entry name" value="PROKAR_LIPOPROTEIN"/>
    <property type="match status" value="1"/>
</dbReference>
<accession>A0A0G9MYF6</accession>
<keyword evidence="2" id="KW-1185">Reference proteome</keyword>
<name>A0A0G9MYF6_9SPHN</name>
<evidence type="ECO:0008006" key="3">
    <source>
        <dbReference type="Google" id="ProtNLM"/>
    </source>
</evidence>
<dbReference type="OrthoDB" id="7406667at2"/>
<reference evidence="1 2" key="1">
    <citation type="submission" date="2015-04" db="EMBL/GenBank/DDBJ databases">
        <title>The draft genome sequence of Erythrobacter luteus KA37.</title>
        <authorList>
            <person name="Zhuang L."/>
            <person name="Liu Y."/>
            <person name="Shao Z."/>
        </authorList>
    </citation>
    <scope>NUCLEOTIDE SEQUENCE [LARGE SCALE GENOMIC DNA]</scope>
    <source>
        <strain evidence="1 2">KA37</strain>
    </source>
</reference>
<dbReference type="Proteomes" id="UP000053464">
    <property type="component" value="Unassembled WGS sequence"/>
</dbReference>
<dbReference type="PATRIC" id="fig|1581420.6.peg.979"/>
<comment type="caution">
    <text evidence="1">The sequence shown here is derived from an EMBL/GenBank/DDBJ whole genome shotgun (WGS) entry which is preliminary data.</text>
</comment>
<dbReference type="AlphaFoldDB" id="A0A0G9MYF6"/>
<dbReference type="STRING" id="1581420.AAW00_04860"/>